<dbReference type="Pfam" id="PF01183">
    <property type="entry name" value="Glyco_hydro_25"/>
    <property type="match status" value="1"/>
</dbReference>
<dbReference type="InterPro" id="IPR002053">
    <property type="entry name" value="Glyco_hydro_25"/>
</dbReference>
<dbReference type="GO" id="GO:0016998">
    <property type="term" value="P:cell wall macromolecule catabolic process"/>
    <property type="evidence" value="ECO:0007669"/>
    <property type="project" value="InterPro"/>
</dbReference>
<dbReference type="RefSeq" id="WP_215533602.1">
    <property type="nucleotide sequence ID" value="NZ_AP023321.1"/>
</dbReference>
<feature type="transmembrane region" description="Helical" evidence="4">
    <location>
        <begin position="7"/>
        <end position="28"/>
    </location>
</feature>
<dbReference type="Gene3D" id="3.20.20.80">
    <property type="entry name" value="Glycosidases"/>
    <property type="match status" value="1"/>
</dbReference>
<evidence type="ECO:0000256" key="2">
    <source>
        <dbReference type="ARBA" id="ARBA00022801"/>
    </source>
</evidence>
<dbReference type="KEGG" id="sman:C12CBH8_07750"/>
<protein>
    <submittedName>
        <fullName evidence="5">Glycoside hydrolase family 25</fullName>
    </submittedName>
</protein>
<evidence type="ECO:0000256" key="3">
    <source>
        <dbReference type="ARBA" id="ARBA00023295"/>
    </source>
</evidence>
<dbReference type="PROSITE" id="PS51904">
    <property type="entry name" value="GLYCOSYL_HYDROL_F25_2"/>
    <property type="match status" value="1"/>
</dbReference>
<dbReference type="AlphaFoldDB" id="A0A7I8D091"/>
<dbReference type="GO" id="GO:0003796">
    <property type="term" value="F:lysozyme activity"/>
    <property type="evidence" value="ECO:0007669"/>
    <property type="project" value="InterPro"/>
</dbReference>
<keyword evidence="4" id="KW-0812">Transmembrane</keyword>
<keyword evidence="4" id="KW-1133">Transmembrane helix</keyword>
<dbReference type="GO" id="GO:0009253">
    <property type="term" value="P:peptidoglycan catabolic process"/>
    <property type="evidence" value="ECO:0007669"/>
    <property type="project" value="InterPro"/>
</dbReference>
<accession>A0A7I8D091</accession>
<keyword evidence="3" id="KW-0326">Glycosidase</keyword>
<gene>
    <name evidence="5" type="ORF">C12CBH8_07750</name>
</gene>
<keyword evidence="2 5" id="KW-0378">Hydrolase</keyword>
<dbReference type="EMBL" id="AP023321">
    <property type="protein sequence ID" value="BCI60136.1"/>
    <property type="molecule type" value="Genomic_DNA"/>
</dbReference>
<dbReference type="PANTHER" id="PTHR34135:SF2">
    <property type="entry name" value="LYSOZYME"/>
    <property type="match status" value="1"/>
</dbReference>
<dbReference type="GO" id="GO:0016052">
    <property type="term" value="P:carbohydrate catabolic process"/>
    <property type="evidence" value="ECO:0007669"/>
    <property type="project" value="TreeGrafter"/>
</dbReference>
<dbReference type="SMART" id="SM00641">
    <property type="entry name" value="Glyco_25"/>
    <property type="match status" value="1"/>
</dbReference>
<keyword evidence="4" id="KW-0472">Membrane</keyword>
<evidence type="ECO:0000256" key="4">
    <source>
        <dbReference type="SAM" id="Phobius"/>
    </source>
</evidence>
<name>A0A7I8D091_9FIRM</name>
<dbReference type="PANTHER" id="PTHR34135">
    <property type="entry name" value="LYSOZYME"/>
    <property type="match status" value="1"/>
</dbReference>
<dbReference type="Proteomes" id="UP000593890">
    <property type="component" value="Chromosome"/>
</dbReference>
<sequence length="250" mass="28430">MKKQLKFFILTVIGIAVTAIVVLGVLVWQGVILLNNPSSEQYPMRGVDVSSYQGEIDWDVLASQDIQFAFIKATEGSSYVDPYFSVNYQNAQATSLRIGAYHFFSYDSSGLSQAQNFISNVPAIGNMLPPVVDIEFYGDKEKNLPEVDTTQSELDELLSALETHYNIKPILYATEKSYRLYLAGRYDSYDIWIRNVITSPTLSDGRAWTFWQYTNRETLDGYKGKEKFIDMNVFYGSKEDFSHYATSSSY</sequence>
<comment type="similarity">
    <text evidence="1">Belongs to the glycosyl hydrolase 25 family.</text>
</comment>
<dbReference type="InterPro" id="IPR018077">
    <property type="entry name" value="Glyco_hydro_fam25_subgr"/>
</dbReference>
<proteinExistence type="inferred from homology"/>
<keyword evidence="6" id="KW-1185">Reference proteome</keyword>
<organism evidence="5 6">
    <name type="scientific">Solibaculum mannosilyticum</name>
    <dbReference type="NCBI Taxonomy" id="2780922"/>
    <lineage>
        <taxon>Bacteria</taxon>
        <taxon>Bacillati</taxon>
        <taxon>Bacillota</taxon>
        <taxon>Clostridia</taxon>
        <taxon>Eubacteriales</taxon>
        <taxon>Oscillospiraceae</taxon>
        <taxon>Solibaculum</taxon>
    </lineage>
</organism>
<reference evidence="6" key="1">
    <citation type="submission" date="2020-07" db="EMBL/GenBank/DDBJ databases">
        <title>Complete genome sequencing of Clostridia bacterium strain 12CBH8.</title>
        <authorList>
            <person name="Sakamoto M."/>
            <person name="Murakami T."/>
            <person name="Mori H."/>
        </authorList>
    </citation>
    <scope>NUCLEOTIDE SEQUENCE [LARGE SCALE GENOMIC DNA]</scope>
    <source>
        <strain evidence="6">12CBH8</strain>
    </source>
</reference>
<evidence type="ECO:0000256" key="1">
    <source>
        <dbReference type="ARBA" id="ARBA00010646"/>
    </source>
</evidence>
<evidence type="ECO:0000313" key="5">
    <source>
        <dbReference type="EMBL" id="BCI60136.1"/>
    </source>
</evidence>
<dbReference type="InterPro" id="IPR017853">
    <property type="entry name" value="GH"/>
</dbReference>
<evidence type="ECO:0000313" key="6">
    <source>
        <dbReference type="Proteomes" id="UP000593890"/>
    </source>
</evidence>
<dbReference type="SUPFAM" id="SSF51445">
    <property type="entry name" value="(Trans)glycosidases"/>
    <property type="match status" value="1"/>
</dbReference>